<evidence type="ECO:0000256" key="9">
    <source>
        <dbReference type="SAM" id="MobiDB-lite"/>
    </source>
</evidence>
<reference evidence="11" key="1">
    <citation type="submission" date="2019-08" db="EMBL/GenBank/DDBJ databases">
        <title>The genome of the North American firefly Photinus pyralis.</title>
        <authorList>
            <consortium name="Photinus pyralis genome working group"/>
            <person name="Fallon T.R."/>
            <person name="Sander Lower S.E."/>
            <person name="Weng J.-K."/>
        </authorList>
    </citation>
    <scope>NUCLEOTIDE SEQUENCE</scope>
    <source>
        <strain evidence="11">TRF0915ILg1</strain>
        <tissue evidence="11">Whole body</tissue>
    </source>
</reference>
<name>A0A8K0DA74_IGNLU</name>
<feature type="transmembrane region" description="Helical" evidence="10">
    <location>
        <begin position="306"/>
        <end position="329"/>
    </location>
</feature>
<organism evidence="11 12">
    <name type="scientific">Ignelater luminosus</name>
    <name type="common">Cucubano</name>
    <name type="synonym">Pyrophorus luminosus</name>
    <dbReference type="NCBI Taxonomy" id="2038154"/>
    <lineage>
        <taxon>Eukaryota</taxon>
        <taxon>Metazoa</taxon>
        <taxon>Ecdysozoa</taxon>
        <taxon>Arthropoda</taxon>
        <taxon>Hexapoda</taxon>
        <taxon>Insecta</taxon>
        <taxon>Pterygota</taxon>
        <taxon>Neoptera</taxon>
        <taxon>Endopterygota</taxon>
        <taxon>Coleoptera</taxon>
        <taxon>Polyphaga</taxon>
        <taxon>Elateriformia</taxon>
        <taxon>Elateroidea</taxon>
        <taxon>Elateridae</taxon>
        <taxon>Agrypninae</taxon>
        <taxon>Pyrophorini</taxon>
        <taxon>Ignelater</taxon>
    </lineage>
</organism>
<protein>
    <submittedName>
        <fullName evidence="11">Uncharacterized protein</fullName>
    </submittedName>
</protein>
<feature type="transmembrane region" description="Helical" evidence="10">
    <location>
        <begin position="83"/>
        <end position="104"/>
    </location>
</feature>
<evidence type="ECO:0000313" key="12">
    <source>
        <dbReference type="Proteomes" id="UP000801492"/>
    </source>
</evidence>
<keyword evidence="6 10" id="KW-1133">Transmembrane helix</keyword>
<dbReference type="InterPro" id="IPR037272">
    <property type="entry name" value="SNS_sf"/>
</dbReference>
<gene>
    <name evidence="11" type="ORF">ILUMI_03753</name>
</gene>
<feature type="transmembrane region" description="Helical" evidence="10">
    <location>
        <begin position="50"/>
        <end position="71"/>
    </location>
</feature>
<dbReference type="EMBL" id="VTPC01001300">
    <property type="protein sequence ID" value="KAF2902435.1"/>
    <property type="molecule type" value="Genomic_DNA"/>
</dbReference>
<evidence type="ECO:0000256" key="10">
    <source>
        <dbReference type="SAM" id="Phobius"/>
    </source>
</evidence>
<dbReference type="PRINTS" id="PR00176">
    <property type="entry name" value="NANEUSMPORT"/>
</dbReference>
<evidence type="ECO:0000256" key="2">
    <source>
        <dbReference type="ARBA" id="ARBA00006459"/>
    </source>
</evidence>
<keyword evidence="5" id="KW-0769">Symport</keyword>
<feature type="transmembrane region" description="Helical" evidence="10">
    <location>
        <begin position="231"/>
        <end position="256"/>
    </location>
</feature>
<comment type="caution">
    <text evidence="11">The sequence shown here is derived from an EMBL/GenBank/DDBJ whole genome shotgun (WGS) entry which is preliminary data.</text>
</comment>
<sequence>VVYFTSLFPYIVLTIFFIKGLTLEGAGAGLKHMYTPKLEKLLDPRVWLDAATQVFYSFGLAFGSLIAFGSYNQPKNNCVRDVILVSVCNAFTAIYASAVIFAILGFKAVTNVARCISSNKEKMIEAHILFSNATEETYEGVLGNLTWQKFESLNLQNCSLDDQLENAAEGTGLAFVVFTQAIVELPWAPFWAVIFFLMLLSLGLGSQIGILEGMLCTVFDIEIFKRIRKPYITGSVCLICFVVGLIFTTGAGEYWLKMFDSFAGTVGLVVVALTEMIAVSYIYGCDKFTKDIYEMTGYKPGLFWQLAWRVLAPAIMLIILVSSIVFMFIEHPQYAAWNASKGRTDPTDFPGWALAIAVMMVLAGILPIPLVFLLRRYQCLKFDINIHEGSIRRIDTTVSTKEMMTDVDGDDDEDHLPAYHDVDSDSDDGTHVNTGRLGKAFRMEVMDDY</sequence>
<dbReference type="GO" id="GO:0015179">
    <property type="term" value="F:L-amino acid transmembrane transporter activity"/>
    <property type="evidence" value="ECO:0007669"/>
    <property type="project" value="TreeGrafter"/>
</dbReference>
<feature type="binding site" evidence="8">
    <location>
        <position position="89"/>
    </location>
    <ligand>
        <name>Na(+)</name>
        <dbReference type="ChEBI" id="CHEBI:29101"/>
        <label>1</label>
    </ligand>
</feature>
<dbReference type="GO" id="GO:0005886">
    <property type="term" value="C:plasma membrane"/>
    <property type="evidence" value="ECO:0007669"/>
    <property type="project" value="TreeGrafter"/>
</dbReference>
<evidence type="ECO:0000256" key="3">
    <source>
        <dbReference type="ARBA" id="ARBA00022448"/>
    </source>
</evidence>
<dbReference type="Proteomes" id="UP000801492">
    <property type="component" value="Unassembled WGS sequence"/>
</dbReference>
<keyword evidence="12" id="KW-1185">Reference proteome</keyword>
<feature type="transmembrane region" description="Helical" evidence="10">
    <location>
        <begin position="262"/>
        <end position="285"/>
    </location>
</feature>
<dbReference type="GO" id="GO:0015187">
    <property type="term" value="F:glycine transmembrane transporter activity"/>
    <property type="evidence" value="ECO:0007669"/>
    <property type="project" value="TreeGrafter"/>
</dbReference>
<dbReference type="GO" id="GO:0046872">
    <property type="term" value="F:metal ion binding"/>
    <property type="evidence" value="ECO:0007669"/>
    <property type="project" value="UniProtKB-KW"/>
</dbReference>
<feature type="binding site" evidence="8">
    <location>
        <position position="206"/>
    </location>
    <ligand>
        <name>Na(+)</name>
        <dbReference type="ChEBI" id="CHEBI:29101"/>
        <label>1</label>
    </ligand>
</feature>
<dbReference type="AlphaFoldDB" id="A0A8K0DA74"/>
<keyword evidence="3" id="KW-0813">Transport</keyword>
<dbReference type="InterPro" id="IPR000175">
    <property type="entry name" value="Na/ntran_symport"/>
</dbReference>
<comment type="similarity">
    <text evidence="2">Belongs to the sodium:neurotransmitter symporter (SNF) (TC 2.A.22) family.</text>
</comment>
<accession>A0A8K0DA74</accession>
<feature type="binding site" evidence="8">
    <location>
        <position position="57"/>
    </location>
    <ligand>
        <name>Na(+)</name>
        <dbReference type="ChEBI" id="CHEBI:29101"/>
        <label>1</label>
    </ligand>
</feature>
<proteinExistence type="inferred from homology"/>
<keyword evidence="8" id="KW-0915">Sodium</keyword>
<dbReference type="GO" id="GO:0005283">
    <property type="term" value="F:amino acid:sodium symporter activity"/>
    <property type="evidence" value="ECO:0007669"/>
    <property type="project" value="TreeGrafter"/>
</dbReference>
<dbReference type="PANTHER" id="PTHR11616:SF236">
    <property type="entry name" value="TRANSPORTER"/>
    <property type="match status" value="1"/>
</dbReference>
<feature type="transmembrane region" description="Helical" evidence="10">
    <location>
        <begin position="190"/>
        <end position="219"/>
    </location>
</feature>
<evidence type="ECO:0000256" key="7">
    <source>
        <dbReference type="ARBA" id="ARBA00023136"/>
    </source>
</evidence>
<feature type="transmembrane region" description="Helical" evidence="10">
    <location>
        <begin position="7"/>
        <end position="30"/>
    </location>
</feature>
<comment type="subcellular location">
    <subcellularLocation>
        <location evidence="1">Membrane</location>
        <topology evidence="1">Multi-pass membrane protein</topology>
    </subcellularLocation>
</comment>
<evidence type="ECO:0000256" key="6">
    <source>
        <dbReference type="ARBA" id="ARBA00022989"/>
    </source>
</evidence>
<feature type="non-terminal residue" evidence="11">
    <location>
        <position position="449"/>
    </location>
</feature>
<dbReference type="OrthoDB" id="6581954at2759"/>
<dbReference type="GO" id="GO:0089718">
    <property type="term" value="P:amino acid import across plasma membrane"/>
    <property type="evidence" value="ECO:0007669"/>
    <property type="project" value="TreeGrafter"/>
</dbReference>
<dbReference type="PROSITE" id="PS50267">
    <property type="entry name" value="NA_NEUROTRAN_SYMP_3"/>
    <property type="match status" value="1"/>
</dbReference>
<dbReference type="SUPFAM" id="SSF161070">
    <property type="entry name" value="SNF-like"/>
    <property type="match status" value="1"/>
</dbReference>
<feature type="transmembrane region" description="Helical" evidence="10">
    <location>
        <begin position="349"/>
        <end position="374"/>
    </location>
</feature>
<keyword evidence="8" id="KW-0479">Metal-binding</keyword>
<feature type="binding site" evidence="8">
    <location>
        <position position="202"/>
    </location>
    <ligand>
        <name>Na(+)</name>
        <dbReference type="ChEBI" id="CHEBI:29101"/>
        <label>1</label>
    </ligand>
</feature>
<evidence type="ECO:0000256" key="1">
    <source>
        <dbReference type="ARBA" id="ARBA00004141"/>
    </source>
</evidence>
<evidence type="ECO:0000256" key="4">
    <source>
        <dbReference type="ARBA" id="ARBA00022692"/>
    </source>
</evidence>
<dbReference type="Pfam" id="PF00209">
    <property type="entry name" value="SNF"/>
    <property type="match status" value="1"/>
</dbReference>
<keyword evidence="4 10" id="KW-0812">Transmembrane</keyword>
<feature type="region of interest" description="Disordered" evidence="9">
    <location>
        <begin position="406"/>
        <end position="428"/>
    </location>
</feature>
<dbReference type="PANTHER" id="PTHR11616">
    <property type="entry name" value="SODIUM/CHLORIDE DEPENDENT TRANSPORTER"/>
    <property type="match status" value="1"/>
</dbReference>
<evidence type="ECO:0000256" key="5">
    <source>
        <dbReference type="ARBA" id="ARBA00022847"/>
    </source>
</evidence>
<keyword evidence="7 10" id="KW-0472">Membrane</keyword>
<evidence type="ECO:0000313" key="11">
    <source>
        <dbReference type="EMBL" id="KAF2902435.1"/>
    </source>
</evidence>
<evidence type="ECO:0000256" key="8">
    <source>
        <dbReference type="PIRSR" id="PIRSR600175-1"/>
    </source>
</evidence>